<accession>A0A7Y9R198</accession>
<organism evidence="1 2">
    <name type="scientific">Sphaerotilus montanus</name>
    <dbReference type="NCBI Taxonomy" id="522889"/>
    <lineage>
        <taxon>Bacteria</taxon>
        <taxon>Pseudomonadati</taxon>
        <taxon>Pseudomonadota</taxon>
        <taxon>Betaproteobacteria</taxon>
        <taxon>Burkholderiales</taxon>
        <taxon>Sphaerotilaceae</taxon>
        <taxon>Sphaerotilus</taxon>
    </lineage>
</organism>
<dbReference type="AlphaFoldDB" id="A0A7Y9R198"/>
<dbReference type="Proteomes" id="UP000518288">
    <property type="component" value="Unassembled WGS sequence"/>
</dbReference>
<comment type="caution">
    <text evidence="1">The sequence shown here is derived from an EMBL/GenBank/DDBJ whole genome shotgun (WGS) entry which is preliminary data.</text>
</comment>
<gene>
    <name evidence="1" type="ORF">BDD16_003924</name>
</gene>
<name>A0A7Y9R198_9BURK</name>
<reference evidence="1 2" key="1">
    <citation type="submission" date="2020-07" db="EMBL/GenBank/DDBJ databases">
        <title>Genomic Encyclopedia of Archaeal and Bacterial Type Strains, Phase II (KMG-II): from individual species to whole genera.</title>
        <authorList>
            <person name="Goeker M."/>
        </authorList>
    </citation>
    <scope>NUCLEOTIDE SEQUENCE [LARGE SCALE GENOMIC DNA]</scope>
    <source>
        <strain evidence="1 2">DSM 21226</strain>
    </source>
</reference>
<evidence type="ECO:0000313" key="2">
    <source>
        <dbReference type="Proteomes" id="UP000518288"/>
    </source>
</evidence>
<dbReference type="EMBL" id="JACCFH010000001">
    <property type="protein sequence ID" value="NYG34938.1"/>
    <property type="molecule type" value="Genomic_DNA"/>
</dbReference>
<sequence length="72" mass="8248">MNAQQHVRHPFALMINAQDVLAAMECSERLQHLQRRICRPLDKPLIPHALSDLELYDRSIDAGLDSTEPDQD</sequence>
<keyword evidence="2" id="KW-1185">Reference proteome</keyword>
<dbReference type="RefSeq" id="WP_179635521.1">
    <property type="nucleotide sequence ID" value="NZ_JACCFH010000001.1"/>
</dbReference>
<proteinExistence type="predicted"/>
<evidence type="ECO:0000313" key="1">
    <source>
        <dbReference type="EMBL" id="NYG34938.1"/>
    </source>
</evidence>
<protein>
    <submittedName>
        <fullName evidence="1">Uncharacterized protein</fullName>
    </submittedName>
</protein>